<sequence length="64" mass="7061">MNHIFRVIFDHTRGVFIAVSELTRNKIKSSKSSRSLSSTNPPKRLLSLSAIALLVWGGGTSTLY</sequence>
<reference evidence="2 3" key="1">
    <citation type="submission" date="2014-11" db="EMBL/GenBank/DDBJ databases">
        <title>Pan-genome of Gallibacterium spp.</title>
        <authorList>
            <person name="Kudirkiene E."/>
            <person name="Bojesen A.M."/>
        </authorList>
    </citation>
    <scope>NUCLEOTIDE SEQUENCE [LARGE SCALE GENOMIC DNA]</scope>
    <source>
        <strain evidence="2 3">F150</strain>
    </source>
</reference>
<evidence type="ECO:0000259" key="1">
    <source>
        <dbReference type="Pfam" id="PF13018"/>
    </source>
</evidence>
<dbReference type="Proteomes" id="UP000092649">
    <property type="component" value="Unassembled WGS sequence"/>
</dbReference>
<evidence type="ECO:0000313" key="2">
    <source>
        <dbReference type="EMBL" id="OBW95448.1"/>
    </source>
</evidence>
<dbReference type="EMBL" id="JTJL01000012">
    <property type="protein sequence ID" value="OBW95448.1"/>
    <property type="molecule type" value="Genomic_DNA"/>
</dbReference>
<dbReference type="RefSeq" id="WP_066105968.1">
    <property type="nucleotide sequence ID" value="NZ_JTJL01000012.1"/>
</dbReference>
<organism evidence="2 3">
    <name type="scientific">Gallibacterium salpingitidis</name>
    <dbReference type="NCBI Taxonomy" id="505341"/>
    <lineage>
        <taxon>Bacteria</taxon>
        <taxon>Pseudomonadati</taxon>
        <taxon>Pseudomonadota</taxon>
        <taxon>Gammaproteobacteria</taxon>
        <taxon>Pasteurellales</taxon>
        <taxon>Pasteurellaceae</taxon>
        <taxon>Gallibacterium</taxon>
    </lineage>
</organism>
<protein>
    <recommendedName>
        <fullName evidence="1">ESPR domain-containing protein</fullName>
    </recommendedName>
</protein>
<accession>A0A1A7P0F5</accession>
<evidence type="ECO:0000313" key="3">
    <source>
        <dbReference type="Proteomes" id="UP000092649"/>
    </source>
</evidence>
<gene>
    <name evidence="2" type="ORF">QS62_03500</name>
</gene>
<keyword evidence="3" id="KW-1185">Reference proteome</keyword>
<proteinExistence type="predicted"/>
<dbReference type="InterPro" id="IPR024973">
    <property type="entry name" value="ESPR"/>
</dbReference>
<dbReference type="Pfam" id="PF13018">
    <property type="entry name" value="ESPR"/>
    <property type="match status" value="1"/>
</dbReference>
<feature type="domain" description="ESPR" evidence="1">
    <location>
        <begin position="1"/>
        <end position="49"/>
    </location>
</feature>
<comment type="caution">
    <text evidence="2">The sequence shown here is derived from an EMBL/GenBank/DDBJ whole genome shotgun (WGS) entry which is preliminary data.</text>
</comment>
<dbReference type="AlphaFoldDB" id="A0A1A7P0F5"/>
<name>A0A1A7P0F5_9PAST</name>